<gene>
    <name evidence="1" type="ORF">K457DRAFT_660735</name>
</gene>
<sequence>MQSRLCVRNLRTTLLSRKFITFRSTLVWARTKRVCPWMLLFHFGCSCCQIVSQDSKCGAISFRTSTAAPYRRTPGSCCWTLLTRSMPSSQTTTMRVPGLFLLMTLLNTVARHWIRTNFGDAGPYLKAPYCFLVRRSISLPFSSKCIRFAPLLQHTSTYTRKNIKNTIQHISTS</sequence>
<keyword evidence="2" id="KW-1185">Reference proteome</keyword>
<protein>
    <submittedName>
        <fullName evidence="1">Uncharacterized protein</fullName>
    </submittedName>
</protein>
<dbReference type="Proteomes" id="UP000078512">
    <property type="component" value="Unassembled WGS sequence"/>
</dbReference>
<dbReference type="AlphaFoldDB" id="A0A197JQ53"/>
<organism evidence="1 2">
    <name type="scientific">Linnemannia elongata AG-77</name>
    <dbReference type="NCBI Taxonomy" id="1314771"/>
    <lineage>
        <taxon>Eukaryota</taxon>
        <taxon>Fungi</taxon>
        <taxon>Fungi incertae sedis</taxon>
        <taxon>Mucoromycota</taxon>
        <taxon>Mortierellomycotina</taxon>
        <taxon>Mortierellomycetes</taxon>
        <taxon>Mortierellales</taxon>
        <taxon>Mortierellaceae</taxon>
        <taxon>Linnemannia</taxon>
    </lineage>
</organism>
<dbReference type="EMBL" id="KV442060">
    <property type="protein sequence ID" value="OAQ27088.1"/>
    <property type="molecule type" value="Genomic_DNA"/>
</dbReference>
<evidence type="ECO:0000313" key="1">
    <source>
        <dbReference type="EMBL" id="OAQ27088.1"/>
    </source>
</evidence>
<proteinExistence type="predicted"/>
<accession>A0A197JQ53</accession>
<evidence type="ECO:0000313" key="2">
    <source>
        <dbReference type="Proteomes" id="UP000078512"/>
    </source>
</evidence>
<reference evidence="1 2" key="1">
    <citation type="submission" date="2016-05" db="EMBL/GenBank/DDBJ databases">
        <title>Genome sequencing reveals origins of a unique bacterial endosymbiosis in the earliest lineages of terrestrial Fungi.</title>
        <authorList>
            <consortium name="DOE Joint Genome Institute"/>
            <person name="Uehling J."/>
            <person name="Gryganskyi A."/>
            <person name="Hameed K."/>
            <person name="Tschaplinski T."/>
            <person name="Misztal P."/>
            <person name="Wu S."/>
            <person name="Desiro A."/>
            <person name="Vande Pol N."/>
            <person name="Du Z.-Y."/>
            <person name="Zienkiewicz A."/>
            <person name="Zienkiewicz K."/>
            <person name="Morin E."/>
            <person name="Tisserant E."/>
            <person name="Splivallo R."/>
            <person name="Hainaut M."/>
            <person name="Henrissat B."/>
            <person name="Ohm R."/>
            <person name="Kuo A."/>
            <person name="Yan J."/>
            <person name="Lipzen A."/>
            <person name="Nolan M."/>
            <person name="Labutti K."/>
            <person name="Barry K."/>
            <person name="Goldstein A."/>
            <person name="Labbe J."/>
            <person name="Schadt C."/>
            <person name="Tuskan G."/>
            <person name="Grigoriev I."/>
            <person name="Martin F."/>
            <person name="Vilgalys R."/>
            <person name="Bonito G."/>
        </authorList>
    </citation>
    <scope>NUCLEOTIDE SEQUENCE [LARGE SCALE GENOMIC DNA]</scope>
    <source>
        <strain evidence="1 2">AG-77</strain>
    </source>
</reference>
<name>A0A197JQ53_9FUNG</name>